<reference evidence="1" key="1">
    <citation type="journal article" date="2022" name="Front. Genet.">
        <title>Chromosome-Scale Assembly of the Dendrobium nobile Genome Provides Insights Into the Molecular Mechanism of the Biosynthesis of the Medicinal Active Ingredient of Dendrobium.</title>
        <authorList>
            <person name="Xu Q."/>
            <person name="Niu S.-C."/>
            <person name="Li K.-L."/>
            <person name="Zheng P.-J."/>
            <person name="Zhang X.-J."/>
            <person name="Jia Y."/>
            <person name="Liu Y."/>
            <person name="Niu Y.-X."/>
            <person name="Yu L.-H."/>
            <person name="Chen D.-F."/>
            <person name="Zhang G.-Q."/>
        </authorList>
    </citation>
    <scope>NUCLEOTIDE SEQUENCE</scope>
    <source>
        <tissue evidence="1">Leaf</tissue>
    </source>
</reference>
<accession>A0A8T3AR94</accession>
<dbReference type="PANTHER" id="PTHR46890:SF48">
    <property type="entry name" value="RNA-DIRECTED DNA POLYMERASE"/>
    <property type="match status" value="1"/>
</dbReference>
<dbReference type="EMBL" id="JAGYWB010000014">
    <property type="protein sequence ID" value="KAI0498657.1"/>
    <property type="molecule type" value="Genomic_DNA"/>
</dbReference>
<protein>
    <recommendedName>
        <fullName evidence="3">Reverse transcriptase domain-containing protein</fullName>
    </recommendedName>
</protein>
<dbReference type="OrthoDB" id="783377at2759"/>
<proteinExistence type="predicted"/>
<dbReference type="InterPro" id="IPR052343">
    <property type="entry name" value="Retrotransposon-Effector_Assoc"/>
</dbReference>
<evidence type="ECO:0008006" key="3">
    <source>
        <dbReference type="Google" id="ProtNLM"/>
    </source>
</evidence>
<keyword evidence="2" id="KW-1185">Reference proteome</keyword>
<dbReference type="AlphaFoldDB" id="A0A8T3AR94"/>
<comment type="caution">
    <text evidence="1">The sequence shown here is derived from an EMBL/GenBank/DDBJ whole genome shotgun (WGS) entry which is preliminary data.</text>
</comment>
<organism evidence="1 2">
    <name type="scientific">Dendrobium nobile</name>
    <name type="common">Orchid</name>
    <dbReference type="NCBI Taxonomy" id="94219"/>
    <lineage>
        <taxon>Eukaryota</taxon>
        <taxon>Viridiplantae</taxon>
        <taxon>Streptophyta</taxon>
        <taxon>Embryophyta</taxon>
        <taxon>Tracheophyta</taxon>
        <taxon>Spermatophyta</taxon>
        <taxon>Magnoliopsida</taxon>
        <taxon>Liliopsida</taxon>
        <taxon>Asparagales</taxon>
        <taxon>Orchidaceae</taxon>
        <taxon>Epidendroideae</taxon>
        <taxon>Malaxideae</taxon>
        <taxon>Dendrobiinae</taxon>
        <taxon>Dendrobium</taxon>
    </lineage>
</organism>
<name>A0A8T3AR94_DENNO</name>
<dbReference type="Proteomes" id="UP000829196">
    <property type="component" value="Unassembled WGS sequence"/>
</dbReference>
<evidence type="ECO:0000313" key="2">
    <source>
        <dbReference type="Proteomes" id="UP000829196"/>
    </source>
</evidence>
<gene>
    <name evidence="1" type="ORF">KFK09_019547</name>
</gene>
<evidence type="ECO:0000313" key="1">
    <source>
        <dbReference type="EMBL" id="KAI0498657.1"/>
    </source>
</evidence>
<sequence>MEINSLAVSYFQNLFNKDFSSNHVLDYCFIPSLVSMEDNIILSRTPTLDEVKETIMGMNCDSVAGPDDFTALFFQKTWQIIAFDIYNAVLDFFEGNPMPKFFSSTALVLIPKNNSTKTWKDFHHISLCTFFNKLISKLIMDRLFVLLPKIISPYQMGFVKERAITDNILLT</sequence>
<dbReference type="PANTHER" id="PTHR46890">
    <property type="entry name" value="NON-LTR RETROLELEMENT REVERSE TRANSCRIPTASE-LIKE PROTEIN-RELATED"/>
    <property type="match status" value="1"/>
</dbReference>
<dbReference type="SMR" id="A0A8T3AR94"/>